<comment type="caution">
    <text evidence="1">The sequence shown here is derived from an EMBL/GenBank/DDBJ whole genome shotgun (WGS) entry which is preliminary data.</text>
</comment>
<organism evidence="1 2">
    <name type="scientific">Digitaria exilis</name>
    <dbReference type="NCBI Taxonomy" id="1010633"/>
    <lineage>
        <taxon>Eukaryota</taxon>
        <taxon>Viridiplantae</taxon>
        <taxon>Streptophyta</taxon>
        <taxon>Embryophyta</taxon>
        <taxon>Tracheophyta</taxon>
        <taxon>Spermatophyta</taxon>
        <taxon>Magnoliopsida</taxon>
        <taxon>Liliopsida</taxon>
        <taxon>Poales</taxon>
        <taxon>Poaceae</taxon>
        <taxon>PACMAD clade</taxon>
        <taxon>Panicoideae</taxon>
        <taxon>Panicodae</taxon>
        <taxon>Paniceae</taxon>
        <taxon>Anthephorinae</taxon>
        <taxon>Digitaria</taxon>
    </lineage>
</organism>
<dbReference type="AlphaFoldDB" id="A0A835B8Q2"/>
<keyword evidence="2" id="KW-1185">Reference proteome</keyword>
<gene>
    <name evidence="1" type="ORF">HU200_039280</name>
</gene>
<name>A0A835B8Q2_9POAL</name>
<accession>A0A835B8Q2</accession>
<dbReference type="EMBL" id="JACEFO010001926">
    <property type="protein sequence ID" value="KAF8692922.1"/>
    <property type="molecule type" value="Genomic_DNA"/>
</dbReference>
<reference evidence="1" key="1">
    <citation type="submission" date="2020-07" db="EMBL/GenBank/DDBJ databases">
        <title>Genome sequence and genetic diversity analysis of an under-domesticated orphan crop, white fonio (Digitaria exilis).</title>
        <authorList>
            <person name="Bennetzen J.L."/>
            <person name="Chen S."/>
            <person name="Ma X."/>
            <person name="Wang X."/>
            <person name="Yssel A.E.J."/>
            <person name="Chaluvadi S.R."/>
            <person name="Johnson M."/>
            <person name="Gangashetty P."/>
            <person name="Hamidou F."/>
            <person name="Sanogo M.D."/>
            <person name="Zwaenepoel A."/>
            <person name="Wallace J."/>
            <person name="Van De Peer Y."/>
            <person name="Van Deynze A."/>
        </authorList>
    </citation>
    <scope>NUCLEOTIDE SEQUENCE</scope>
    <source>
        <tissue evidence="1">Leaves</tissue>
    </source>
</reference>
<proteinExistence type="predicted"/>
<dbReference type="Proteomes" id="UP000636709">
    <property type="component" value="Unassembled WGS sequence"/>
</dbReference>
<protein>
    <submittedName>
        <fullName evidence="1">Uncharacterized protein</fullName>
    </submittedName>
</protein>
<sequence length="52" mass="5937">MTLAFPAAADRRFRTRDTKARFFRISSAWLVILHPRQYHHSSLGTLAPPSAI</sequence>
<evidence type="ECO:0000313" key="1">
    <source>
        <dbReference type="EMBL" id="KAF8692922.1"/>
    </source>
</evidence>
<evidence type="ECO:0000313" key="2">
    <source>
        <dbReference type="Proteomes" id="UP000636709"/>
    </source>
</evidence>